<dbReference type="EMBL" id="MU827325">
    <property type="protein sequence ID" value="KAJ7356090.1"/>
    <property type="molecule type" value="Genomic_DNA"/>
</dbReference>
<dbReference type="PROSITE" id="PS51670">
    <property type="entry name" value="SHKT"/>
    <property type="match status" value="1"/>
</dbReference>
<dbReference type="SMART" id="SM00137">
    <property type="entry name" value="MAM"/>
    <property type="match status" value="1"/>
</dbReference>
<sequence>PATSGATSGPVLTSCNFDYGLCSGWQQSYSDVFDWTRYAGSTSSSNTGPSSDHTSGSGYYMYIETSNRVSGDNAKLKLSVSGNRELSCLTFYYHMYGDTMGTLTVFNGNARVFRTSGNHSNYWLKAERTIYLANSVTFEGIVGSSYTGDLAIDDVSISSGSCHVQTTYPTLPPSTSPAGCYDNPVLVNICPEFSQQDNLCLSQWAMKNCRKSCGFCKEYSTTTSTFKSTITPQTPSIKERQESVMVKIRDLDMTKWNKQLKDDFKREVARVATDYCAADGARCQITPTSSRRRRSSENMVFSADMVHIVPGYPTQSPEDPPITLLAFYLQLPHGLSDKVVTKDILQAIVKSDMSRIEGSMGSTISSVKPLASTADTKEDEEDEENEEDEKESKPTSAIIVASVGGVLLFAVIGAFVLRSGLNGRVHNQKEVGKGVVEGNRGTDGGSTMNNWTNNAYDNNAYIIGQQPVELKFTNHTRSTEHVPVKKPEKHHPSTGNGLHVPANHSSVNEGFQELEKVSGN</sequence>
<dbReference type="PROSITE" id="PS50060">
    <property type="entry name" value="MAM_2"/>
    <property type="match status" value="1"/>
</dbReference>
<keyword evidence="1" id="KW-0800">Toxin</keyword>
<gene>
    <name evidence="7" type="ORF">OS493_027017</name>
</gene>
<keyword evidence="8" id="KW-1185">Reference proteome</keyword>
<comment type="caution">
    <text evidence="2">Lacks conserved residue(s) required for the propagation of feature annotation.</text>
</comment>
<dbReference type="PANTHER" id="PTHR23282">
    <property type="entry name" value="APICAL ENDOSOMAL GLYCOPROTEIN PRECURSOR"/>
    <property type="match status" value="1"/>
</dbReference>
<dbReference type="InterPro" id="IPR013320">
    <property type="entry name" value="ConA-like_dom_sf"/>
</dbReference>
<feature type="domain" description="MAM" evidence="5">
    <location>
        <begin position="13"/>
        <end position="164"/>
    </location>
</feature>
<reference evidence="7" key="1">
    <citation type="submission" date="2023-01" db="EMBL/GenBank/DDBJ databases">
        <title>Genome assembly of the deep-sea coral Lophelia pertusa.</title>
        <authorList>
            <person name="Herrera S."/>
            <person name="Cordes E."/>
        </authorList>
    </citation>
    <scope>NUCLEOTIDE SEQUENCE</scope>
    <source>
        <strain evidence="7">USNM1676648</strain>
        <tissue evidence="7">Polyp</tissue>
    </source>
</reference>
<evidence type="ECO:0000259" key="5">
    <source>
        <dbReference type="PROSITE" id="PS50060"/>
    </source>
</evidence>
<dbReference type="CDD" id="cd06263">
    <property type="entry name" value="MAM"/>
    <property type="match status" value="1"/>
</dbReference>
<evidence type="ECO:0000256" key="1">
    <source>
        <dbReference type="ARBA" id="ARBA00022656"/>
    </source>
</evidence>
<evidence type="ECO:0000256" key="2">
    <source>
        <dbReference type="PROSITE-ProRule" id="PRU01005"/>
    </source>
</evidence>
<feature type="non-terminal residue" evidence="7">
    <location>
        <position position="520"/>
    </location>
</feature>
<dbReference type="InterPro" id="IPR051560">
    <property type="entry name" value="MAM_domain-containing"/>
</dbReference>
<evidence type="ECO:0000313" key="8">
    <source>
        <dbReference type="Proteomes" id="UP001163046"/>
    </source>
</evidence>
<dbReference type="AlphaFoldDB" id="A0A9X0CIJ5"/>
<dbReference type="InterPro" id="IPR000998">
    <property type="entry name" value="MAM_dom"/>
</dbReference>
<dbReference type="GO" id="GO:0016020">
    <property type="term" value="C:membrane"/>
    <property type="evidence" value="ECO:0007669"/>
    <property type="project" value="InterPro"/>
</dbReference>
<evidence type="ECO:0000256" key="4">
    <source>
        <dbReference type="SAM" id="Phobius"/>
    </source>
</evidence>
<feature type="region of interest" description="Disordered" evidence="3">
    <location>
        <begin position="360"/>
        <end position="394"/>
    </location>
</feature>
<feature type="compositionally biased region" description="Acidic residues" evidence="3">
    <location>
        <begin position="377"/>
        <end position="389"/>
    </location>
</feature>
<feature type="transmembrane region" description="Helical" evidence="4">
    <location>
        <begin position="397"/>
        <end position="417"/>
    </location>
</feature>
<dbReference type="Pfam" id="PF00629">
    <property type="entry name" value="MAM"/>
    <property type="match status" value="1"/>
</dbReference>
<comment type="caution">
    <text evidence="7">The sequence shown here is derived from an EMBL/GenBank/DDBJ whole genome shotgun (WGS) entry which is preliminary data.</text>
</comment>
<dbReference type="Proteomes" id="UP001163046">
    <property type="component" value="Unassembled WGS sequence"/>
</dbReference>
<dbReference type="GO" id="GO:0090729">
    <property type="term" value="F:toxin activity"/>
    <property type="evidence" value="ECO:0007669"/>
    <property type="project" value="UniProtKB-KW"/>
</dbReference>
<keyword evidence="2" id="KW-1015">Disulfide bond</keyword>
<dbReference type="OrthoDB" id="6107927at2759"/>
<organism evidence="7 8">
    <name type="scientific">Desmophyllum pertusum</name>
    <dbReference type="NCBI Taxonomy" id="174260"/>
    <lineage>
        <taxon>Eukaryota</taxon>
        <taxon>Metazoa</taxon>
        <taxon>Cnidaria</taxon>
        <taxon>Anthozoa</taxon>
        <taxon>Hexacorallia</taxon>
        <taxon>Scleractinia</taxon>
        <taxon>Caryophylliina</taxon>
        <taxon>Caryophylliidae</taxon>
        <taxon>Desmophyllum</taxon>
    </lineage>
</organism>
<keyword evidence="4" id="KW-0812">Transmembrane</keyword>
<feature type="region of interest" description="Disordered" evidence="3">
    <location>
        <begin position="478"/>
        <end position="520"/>
    </location>
</feature>
<evidence type="ECO:0000259" key="6">
    <source>
        <dbReference type="PROSITE" id="PS51670"/>
    </source>
</evidence>
<evidence type="ECO:0000313" key="7">
    <source>
        <dbReference type="EMBL" id="KAJ7356090.1"/>
    </source>
</evidence>
<accession>A0A9X0CIJ5</accession>
<evidence type="ECO:0000256" key="3">
    <source>
        <dbReference type="SAM" id="MobiDB-lite"/>
    </source>
</evidence>
<feature type="domain" description="ShKT" evidence="6">
    <location>
        <begin position="180"/>
        <end position="216"/>
    </location>
</feature>
<keyword evidence="4" id="KW-1133">Transmembrane helix</keyword>
<name>A0A9X0CIJ5_9CNID</name>
<dbReference type="PANTHER" id="PTHR23282:SF101">
    <property type="entry name" value="MAM DOMAIN-CONTAINING PROTEIN"/>
    <property type="match status" value="1"/>
</dbReference>
<feature type="disulfide bond" evidence="2">
    <location>
        <begin position="200"/>
        <end position="213"/>
    </location>
</feature>
<proteinExistence type="predicted"/>
<keyword evidence="4" id="KW-0472">Membrane</keyword>
<protein>
    <submittedName>
        <fullName evidence="7">Uncharacterized protein</fullName>
    </submittedName>
</protein>
<dbReference type="Gene3D" id="2.60.120.200">
    <property type="match status" value="1"/>
</dbReference>
<dbReference type="InterPro" id="IPR003582">
    <property type="entry name" value="ShKT_dom"/>
</dbReference>
<dbReference type="SUPFAM" id="SSF49899">
    <property type="entry name" value="Concanavalin A-like lectins/glucanases"/>
    <property type="match status" value="1"/>
</dbReference>